<evidence type="ECO:0000313" key="9">
    <source>
        <dbReference type="EMBL" id="CAC5398956.1"/>
    </source>
</evidence>
<evidence type="ECO:0000256" key="1">
    <source>
        <dbReference type="ARBA" id="ARBA00022536"/>
    </source>
</evidence>
<evidence type="ECO:0000256" key="7">
    <source>
        <dbReference type="SAM" id="Phobius"/>
    </source>
</evidence>
<dbReference type="Proteomes" id="UP000507470">
    <property type="component" value="Unassembled WGS sequence"/>
</dbReference>
<dbReference type="GO" id="GO:0007219">
    <property type="term" value="P:Notch signaling pathway"/>
    <property type="evidence" value="ECO:0007669"/>
    <property type="project" value="TreeGrafter"/>
</dbReference>
<evidence type="ECO:0000256" key="5">
    <source>
        <dbReference type="ARBA" id="ARBA00023180"/>
    </source>
</evidence>
<dbReference type="GO" id="GO:0009986">
    <property type="term" value="C:cell surface"/>
    <property type="evidence" value="ECO:0007669"/>
    <property type="project" value="TreeGrafter"/>
</dbReference>
<organism evidence="9 10">
    <name type="scientific">Mytilus coruscus</name>
    <name type="common">Sea mussel</name>
    <dbReference type="NCBI Taxonomy" id="42192"/>
    <lineage>
        <taxon>Eukaryota</taxon>
        <taxon>Metazoa</taxon>
        <taxon>Spiralia</taxon>
        <taxon>Lophotrochozoa</taxon>
        <taxon>Mollusca</taxon>
        <taxon>Bivalvia</taxon>
        <taxon>Autobranchia</taxon>
        <taxon>Pteriomorphia</taxon>
        <taxon>Mytilida</taxon>
        <taxon>Mytiloidea</taxon>
        <taxon>Mytilidae</taxon>
        <taxon>Mytilinae</taxon>
        <taxon>Mytilus</taxon>
    </lineage>
</organism>
<gene>
    <name evidence="9" type="ORF">MCOR_33271</name>
</gene>
<feature type="domain" description="EGF-like" evidence="8">
    <location>
        <begin position="164"/>
        <end position="199"/>
    </location>
</feature>
<dbReference type="OrthoDB" id="430340at2759"/>
<reference evidence="9 10" key="1">
    <citation type="submission" date="2020-06" db="EMBL/GenBank/DDBJ databases">
        <authorList>
            <person name="Li R."/>
            <person name="Bekaert M."/>
        </authorList>
    </citation>
    <scope>NUCLEOTIDE SEQUENCE [LARGE SCALE GENOMIC DNA]</scope>
    <source>
        <strain evidence="10">wild</strain>
    </source>
</reference>
<keyword evidence="2" id="KW-0732">Signal</keyword>
<dbReference type="SMART" id="SM00181">
    <property type="entry name" value="EGF"/>
    <property type="match status" value="2"/>
</dbReference>
<dbReference type="PROSITE" id="PS50026">
    <property type="entry name" value="EGF_3"/>
    <property type="match status" value="2"/>
</dbReference>
<evidence type="ECO:0000313" key="10">
    <source>
        <dbReference type="Proteomes" id="UP000507470"/>
    </source>
</evidence>
<dbReference type="PROSITE" id="PS50092">
    <property type="entry name" value="TSP1"/>
    <property type="match status" value="1"/>
</dbReference>
<dbReference type="Gene3D" id="2.20.100.10">
    <property type="entry name" value="Thrombospondin type-1 (TSP1) repeat"/>
    <property type="match status" value="1"/>
</dbReference>
<feature type="transmembrane region" description="Helical" evidence="7">
    <location>
        <begin position="6"/>
        <end position="24"/>
    </location>
</feature>
<evidence type="ECO:0000256" key="6">
    <source>
        <dbReference type="PROSITE-ProRule" id="PRU00076"/>
    </source>
</evidence>
<dbReference type="SMART" id="SM00209">
    <property type="entry name" value="TSP1"/>
    <property type="match status" value="1"/>
</dbReference>
<name>A0A6J8CTX6_MYTCO</name>
<dbReference type="CDD" id="cd00054">
    <property type="entry name" value="EGF_CA"/>
    <property type="match status" value="2"/>
</dbReference>
<dbReference type="PANTHER" id="PTHR45836:SF23">
    <property type="entry name" value="NEUROGENIC LOCUS NOTCH HOMOLOG PROTEIN 1"/>
    <property type="match status" value="1"/>
</dbReference>
<dbReference type="InterPro" id="IPR000742">
    <property type="entry name" value="EGF"/>
</dbReference>
<dbReference type="PROSITE" id="PS01186">
    <property type="entry name" value="EGF_2"/>
    <property type="match status" value="1"/>
</dbReference>
<dbReference type="InterPro" id="IPR051355">
    <property type="entry name" value="Notch/Slit_guidance"/>
</dbReference>
<dbReference type="InterPro" id="IPR001881">
    <property type="entry name" value="EGF-like_Ca-bd_dom"/>
</dbReference>
<dbReference type="InterPro" id="IPR018097">
    <property type="entry name" value="EGF_Ca-bd_CS"/>
</dbReference>
<dbReference type="SUPFAM" id="SSF57196">
    <property type="entry name" value="EGF/Laminin"/>
    <property type="match status" value="2"/>
</dbReference>
<dbReference type="PROSITE" id="PS01187">
    <property type="entry name" value="EGF_CA"/>
    <property type="match status" value="1"/>
</dbReference>
<keyword evidence="7" id="KW-1133">Transmembrane helix</keyword>
<dbReference type="PANTHER" id="PTHR45836">
    <property type="entry name" value="SLIT HOMOLOG"/>
    <property type="match status" value="1"/>
</dbReference>
<dbReference type="Pfam" id="PF00008">
    <property type="entry name" value="EGF"/>
    <property type="match status" value="1"/>
</dbReference>
<dbReference type="EMBL" id="CACVKT020005969">
    <property type="protein sequence ID" value="CAC5398956.1"/>
    <property type="molecule type" value="Genomic_DNA"/>
</dbReference>
<comment type="caution">
    <text evidence="6">Lacks conserved residue(s) required for the propagation of feature annotation.</text>
</comment>
<keyword evidence="1 6" id="KW-0245">EGF-like domain</keyword>
<feature type="disulfide bond" evidence="6">
    <location>
        <begin position="189"/>
        <end position="198"/>
    </location>
</feature>
<feature type="disulfide bond" evidence="6">
    <location>
        <begin position="226"/>
        <end position="235"/>
    </location>
</feature>
<dbReference type="InterPro" id="IPR036383">
    <property type="entry name" value="TSP1_rpt_sf"/>
</dbReference>
<dbReference type="Gene3D" id="2.10.25.10">
    <property type="entry name" value="Laminin"/>
    <property type="match status" value="2"/>
</dbReference>
<evidence type="ECO:0000259" key="8">
    <source>
        <dbReference type="PROSITE" id="PS50026"/>
    </source>
</evidence>
<feature type="disulfide bond" evidence="6">
    <location>
        <begin position="168"/>
        <end position="178"/>
    </location>
</feature>
<dbReference type="AlphaFoldDB" id="A0A6J8CTX6"/>
<evidence type="ECO:0000256" key="4">
    <source>
        <dbReference type="ARBA" id="ARBA00023157"/>
    </source>
</evidence>
<keyword evidence="10" id="KW-1185">Reference proteome</keyword>
<accession>A0A6J8CTX6</accession>
<keyword evidence="5" id="KW-0325">Glycoprotein</keyword>
<keyword evidence="4 6" id="KW-1015">Disulfide bond</keyword>
<dbReference type="SMART" id="SM00179">
    <property type="entry name" value="EGF_CA"/>
    <property type="match status" value="2"/>
</dbReference>
<keyword evidence="7" id="KW-0472">Membrane</keyword>
<dbReference type="FunFam" id="2.10.25.10:FF:000279">
    <property type="entry name" value="Neurogenic locus notch 1"/>
    <property type="match status" value="1"/>
</dbReference>
<proteinExistence type="predicted"/>
<keyword evidence="7" id="KW-0812">Transmembrane</keyword>
<feature type="domain" description="EGF-like" evidence="8">
    <location>
        <begin position="201"/>
        <end position="236"/>
    </location>
</feature>
<dbReference type="InterPro" id="IPR000152">
    <property type="entry name" value="EGF-type_Asp/Asn_hydroxyl_site"/>
</dbReference>
<sequence>MDGKFIIVYISLYMFLIDFVSVVSNRACGFGRQQCDLSEWLPWGNCTTECGGGIQTRRRKMCCNINTPLEYCLATCNLTMRSFTTITTENQPCGRICSPSGLYNFTTNTCICNSGYYGLCCYGKYPRYTRPSNITAAKSTRKYTTNSHRNRTFITHDRQKNVDAISQCIGFPCLHGTCLHTVSGYLCYCEPGFTGKNCHIDEDDCENDPCSYGTCVDEINGYSCNCNVLFHGKNCSRMKLWAVICICVGTFILLSFGCCCLVCCPCCRRQAKNDKNNQVGQVRRQTEAWKI</sequence>
<evidence type="ECO:0000256" key="2">
    <source>
        <dbReference type="ARBA" id="ARBA00022729"/>
    </source>
</evidence>
<feature type="transmembrane region" description="Helical" evidence="7">
    <location>
        <begin position="240"/>
        <end position="257"/>
    </location>
</feature>
<keyword evidence="3" id="KW-0677">Repeat</keyword>
<protein>
    <recommendedName>
        <fullName evidence="8">EGF-like domain-containing protein</fullName>
    </recommendedName>
</protein>
<dbReference type="PROSITE" id="PS00010">
    <property type="entry name" value="ASX_HYDROXYL"/>
    <property type="match status" value="1"/>
</dbReference>
<evidence type="ECO:0000256" key="3">
    <source>
        <dbReference type="ARBA" id="ARBA00022737"/>
    </source>
</evidence>
<dbReference type="InterPro" id="IPR000884">
    <property type="entry name" value="TSP1_rpt"/>
</dbReference>
<dbReference type="GO" id="GO:0007411">
    <property type="term" value="P:axon guidance"/>
    <property type="evidence" value="ECO:0007669"/>
    <property type="project" value="TreeGrafter"/>
</dbReference>
<dbReference type="GO" id="GO:0005886">
    <property type="term" value="C:plasma membrane"/>
    <property type="evidence" value="ECO:0007669"/>
    <property type="project" value="TreeGrafter"/>
</dbReference>
<dbReference type="GO" id="GO:0043235">
    <property type="term" value="C:receptor complex"/>
    <property type="evidence" value="ECO:0007669"/>
    <property type="project" value="TreeGrafter"/>
</dbReference>
<dbReference type="GO" id="GO:0005509">
    <property type="term" value="F:calcium ion binding"/>
    <property type="evidence" value="ECO:0007669"/>
    <property type="project" value="InterPro"/>
</dbReference>
<feature type="disulfide bond" evidence="6">
    <location>
        <begin position="205"/>
        <end position="215"/>
    </location>
</feature>
<dbReference type="PROSITE" id="PS00022">
    <property type="entry name" value="EGF_1"/>
    <property type="match status" value="2"/>
</dbReference>